<comment type="catalytic activity">
    <reaction evidence="1">
        <text>O-phospho-L-threonyl-[protein] + H2O = L-threonyl-[protein] + phosphate</text>
        <dbReference type="Rhea" id="RHEA:47004"/>
        <dbReference type="Rhea" id="RHEA-COMP:11060"/>
        <dbReference type="Rhea" id="RHEA-COMP:11605"/>
        <dbReference type="ChEBI" id="CHEBI:15377"/>
        <dbReference type="ChEBI" id="CHEBI:30013"/>
        <dbReference type="ChEBI" id="CHEBI:43474"/>
        <dbReference type="ChEBI" id="CHEBI:61977"/>
        <dbReference type="EC" id="3.1.3.16"/>
    </reaction>
</comment>
<dbReference type="InterPro" id="IPR043360">
    <property type="entry name" value="PP2B"/>
</dbReference>
<dbReference type="PANTHER" id="PTHR45673">
    <property type="entry name" value="SERINE/THREONINE-PROTEIN PHOSPHATASE 2B CATALYTIC SUBUNIT 1-RELATED"/>
    <property type="match status" value="1"/>
</dbReference>
<evidence type="ECO:0000313" key="4">
    <source>
        <dbReference type="EMBL" id="CAF0956281.1"/>
    </source>
</evidence>
<dbReference type="EC" id="3.1.3.16" evidence="1"/>
<name>A0A814DF90_ADIRI</name>
<dbReference type="PRINTS" id="PR00114">
    <property type="entry name" value="STPHPHTASE"/>
</dbReference>
<gene>
    <name evidence="4" type="ORF">EDS130_LOCUS12609</name>
</gene>
<evidence type="ECO:0000256" key="2">
    <source>
        <dbReference type="SAM" id="Phobius"/>
    </source>
</evidence>
<organism evidence="4 5">
    <name type="scientific">Adineta ricciae</name>
    <name type="common">Rotifer</name>
    <dbReference type="NCBI Taxonomy" id="249248"/>
    <lineage>
        <taxon>Eukaryota</taxon>
        <taxon>Metazoa</taxon>
        <taxon>Spiralia</taxon>
        <taxon>Gnathifera</taxon>
        <taxon>Rotifera</taxon>
        <taxon>Eurotatoria</taxon>
        <taxon>Bdelloidea</taxon>
        <taxon>Adinetida</taxon>
        <taxon>Adinetidae</taxon>
        <taxon>Adineta</taxon>
    </lineage>
</organism>
<dbReference type="InterPro" id="IPR004843">
    <property type="entry name" value="Calcineurin-like_PHP"/>
</dbReference>
<dbReference type="InterPro" id="IPR006186">
    <property type="entry name" value="Ser/Thr-sp_prot-phosphatase"/>
</dbReference>
<feature type="domain" description="Serine/threonine specific protein phosphatases" evidence="3">
    <location>
        <begin position="312"/>
        <end position="317"/>
    </location>
</feature>
<keyword evidence="1" id="KW-0378">Hydrolase</keyword>
<comment type="caution">
    <text evidence="4">The sequence shown here is derived from an EMBL/GenBank/DDBJ whole genome shotgun (WGS) entry which is preliminary data.</text>
</comment>
<evidence type="ECO:0000313" key="5">
    <source>
        <dbReference type="Proteomes" id="UP000663852"/>
    </source>
</evidence>
<reference evidence="4" key="1">
    <citation type="submission" date="2021-02" db="EMBL/GenBank/DDBJ databases">
        <authorList>
            <person name="Nowell W R."/>
        </authorList>
    </citation>
    <scope>NUCLEOTIDE SEQUENCE</scope>
</reference>
<evidence type="ECO:0000259" key="3">
    <source>
        <dbReference type="PROSITE" id="PS00125"/>
    </source>
</evidence>
<dbReference type="OrthoDB" id="5593063at2759"/>
<dbReference type="EMBL" id="CAJNOJ010000048">
    <property type="protein sequence ID" value="CAF0956281.1"/>
    <property type="molecule type" value="Genomic_DNA"/>
</dbReference>
<protein>
    <recommendedName>
        <fullName evidence="1">Serine/threonine-protein phosphatase</fullName>
        <ecNumber evidence="1">3.1.3.16</ecNumber>
    </recommendedName>
</protein>
<evidence type="ECO:0000256" key="1">
    <source>
        <dbReference type="RuleBase" id="RU004273"/>
    </source>
</evidence>
<dbReference type="PROSITE" id="PS00125">
    <property type="entry name" value="SER_THR_PHOSPHATASE"/>
    <property type="match status" value="1"/>
</dbReference>
<keyword evidence="2" id="KW-0472">Membrane</keyword>
<dbReference type="GO" id="GO:0097720">
    <property type="term" value="P:calcineurin-mediated signaling"/>
    <property type="evidence" value="ECO:0007669"/>
    <property type="project" value="InterPro"/>
</dbReference>
<keyword evidence="2" id="KW-0812">Transmembrane</keyword>
<feature type="transmembrane region" description="Helical" evidence="2">
    <location>
        <begin position="7"/>
        <end position="27"/>
    </location>
</feature>
<dbReference type="SMART" id="SM00156">
    <property type="entry name" value="PP2Ac"/>
    <property type="match status" value="1"/>
</dbReference>
<dbReference type="AlphaFoldDB" id="A0A814DF90"/>
<keyword evidence="2" id="KW-1133">Transmembrane helix</keyword>
<accession>A0A814DF90</accession>
<dbReference type="Gene3D" id="3.60.21.10">
    <property type="match status" value="1"/>
</dbReference>
<proteinExistence type="inferred from homology"/>
<dbReference type="InterPro" id="IPR029052">
    <property type="entry name" value="Metallo-depent_PP-like"/>
</dbReference>
<sequence>MSFSSAVVDALISYTNFSFFSIDFILIQLKLSTSNPSTHGNESDIVSSTIATKLHSSTDWIIIVIVVMMVIIFVSVAGFLVYRYHANQRRYLRTLTRSIYDTLQPSSDTTAGSFLQTAPTNDKGFDRTSTSEFVFNEYNNKERNIYARVHIRKMKKYQQAKKNSIRTTIKHEKQIYSNTERVMNHIPYPPAHLLTVKEIFGTSDKPNLSLLLQHLEAEGRLQLDAALTIMIRGRELTAREPNMLEISTPVTIVGDIHGQFFDMLKMFEKGGDVASNRYLFLGDYVDRGQFSVEVVLYLWAVKIAHPDTFFLLRGNHECRNLTVYFTFKDECLLKLGDVFYEECMKSFDCLPIAALVQSQLFCIHGCLSPEIRQIREITDLDRAMEPPTKGPLCDILWADPTDSYDNEKLDQRYEMFTHNGPRGCSYNVSYKAICKFLDDNDLLCVIRAHQVQSAGCKMYKKHEKTLFPTLVTIFSAPNYCEVYKNRGAILRYDGSVMHVFQYKWVKHPYVLPNFLDAFRWSIPFVLEKVTDMLLAVLKYCSDENDSRLSRRTQIIEKIVHYYASLSDEAEQSLVLGNVLPPTSVRSTDSRLVNKGQIDFHTAQKIDHANEHIPYNQYRRK</sequence>
<comment type="similarity">
    <text evidence="1">Belongs to the PPP phosphatase family.</text>
</comment>
<dbReference type="SUPFAM" id="SSF56300">
    <property type="entry name" value="Metallo-dependent phosphatases"/>
    <property type="match status" value="1"/>
</dbReference>
<dbReference type="Pfam" id="PF00149">
    <property type="entry name" value="Metallophos"/>
    <property type="match status" value="1"/>
</dbReference>
<dbReference type="Proteomes" id="UP000663852">
    <property type="component" value="Unassembled WGS sequence"/>
</dbReference>
<feature type="transmembrane region" description="Helical" evidence="2">
    <location>
        <begin position="60"/>
        <end position="82"/>
    </location>
</feature>
<dbReference type="GO" id="GO:0033192">
    <property type="term" value="F:calmodulin-dependent protein phosphatase activity"/>
    <property type="evidence" value="ECO:0007669"/>
    <property type="project" value="InterPro"/>
</dbReference>